<feature type="region of interest" description="Disordered" evidence="1">
    <location>
        <begin position="86"/>
        <end position="114"/>
    </location>
</feature>
<protein>
    <submittedName>
        <fullName evidence="2">Uncharacterized protein</fullName>
    </submittedName>
</protein>
<reference evidence="2" key="2">
    <citation type="journal article" date="2024" name="Plant">
        <title>Genomic evolution and insights into agronomic trait innovations of Sesamum species.</title>
        <authorList>
            <person name="Miao H."/>
            <person name="Wang L."/>
            <person name="Qu L."/>
            <person name="Liu H."/>
            <person name="Sun Y."/>
            <person name="Le M."/>
            <person name="Wang Q."/>
            <person name="Wei S."/>
            <person name="Zheng Y."/>
            <person name="Lin W."/>
            <person name="Duan Y."/>
            <person name="Cao H."/>
            <person name="Xiong S."/>
            <person name="Wang X."/>
            <person name="Wei L."/>
            <person name="Li C."/>
            <person name="Ma Q."/>
            <person name="Ju M."/>
            <person name="Zhao R."/>
            <person name="Li G."/>
            <person name="Mu C."/>
            <person name="Tian Q."/>
            <person name="Mei H."/>
            <person name="Zhang T."/>
            <person name="Gao T."/>
            <person name="Zhang H."/>
        </authorList>
    </citation>
    <scope>NUCLEOTIDE SEQUENCE</scope>
    <source>
        <strain evidence="2">KEN8</strain>
    </source>
</reference>
<accession>A0AAW2NWK9</accession>
<dbReference type="EMBL" id="JACGWM010000010">
    <property type="protein sequence ID" value="KAL0346841.1"/>
    <property type="molecule type" value="Genomic_DNA"/>
</dbReference>
<evidence type="ECO:0000256" key="1">
    <source>
        <dbReference type="SAM" id="MobiDB-lite"/>
    </source>
</evidence>
<name>A0AAW2NWK9_9LAMI</name>
<comment type="caution">
    <text evidence="2">The sequence shown here is derived from an EMBL/GenBank/DDBJ whole genome shotgun (WGS) entry which is preliminary data.</text>
</comment>
<dbReference type="AlphaFoldDB" id="A0AAW2NWK9"/>
<reference evidence="2" key="1">
    <citation type="submission" date="2020-06" db="EMBL/GenBank/DDBJ databases">
        <authorList>
            <person name="Li T."/>
            <person name="Hu X."/>
            <person name="Zhang T."/>
            <person name="Song X."/>
            <person name="Zhang H."/>
            <person name="Dai N."/>
            <person name="Sheng W."/>
            <person name="Hou X."/>
            <person name="Wei L."/>
        </authorList>
    </citation>
    <scope>NUCLEOTIDE SEQUENCE</scope>
    <source>
        <strain evidence="2">KEN8</strain>
        <tissue evidence="2">Leaf</tissue>
    </source>
</reference>
<gene>
    <name evidence="2" type="ORF">Scaly_1700100</name>
</gene>
<evidence type="ECO:0000313" key="2">
    <source>
        <dbReference type="EMBL" id="KAL0346841.1"/>
    </source>
</evidence>
<sequence>MEDANNQSLDGLTPVPAAGEGSGDVEYFNFGVSFLCAPTKGILSIICSIKWIVTDFPVFDDNLVIALVDAGDGAVELHNLAEQQLSPKDERVASANPSPDAISEAPRSTKNQPAISETSGALTNMHPFNSYTPQEQAYYFGADPSIVVALMLTLYDVIKIEEEMIVSPVDCYENGSVTGMSIMLMPITCMSYLR</sequence>
<organism evidence="2">
    <name type="scientific">Sesamum calycinum</name>
    <dbReference type="NCBI Taxonomy" id="2727403"/>
    <lineage>
        <taxon>Eukaryota</taxon>
        <taxon>Viridiplantae</taxon>
        <taxon>Streptophyta</taxon>
        <taxon>Embryophyta</taxon>
        <taxon>Tracheophyta</taxon>
        <taxon>Spermatophyta</taxon>
        <taxon>Magnoliopsida</taxon>
        <taxon>eudicotyledons</taxon>
        <taxon>Gunneridae</taxon>
        <taxon>Pentapetalae</taxon>
        <taxon>asterids</taxon>
        <taxon>lamiids</taxon>
        <taxon>Lamiales</taxon>
        <taxon>Pedaliaceae</taxon>
        <taxon>Sesamum</taxon>
    </lineage>
</organism>
<proteinExistence type="predicted"/>